<comment type="caution">
    <text evidence="1">The sequence shown here is derived from an EMBL/GenBank/DDBJ whole genome shotgun (WGS) entry which is preliminary data.</text>
</comment>
<keyword evidence="2" id="KW-1185">Reference proteome</keyword>
<organism evidence="1 2">
    <name type="scientific">Hoyosella rhizosphaerae</name>
    <dbReference type="NCBI Taxonomy" id="1755582"/>
    <lineage>
        <taxon>Bacteria</taxon>
        <taxon>Bacillati</taxon>
        <taxon>Actinomycetota</taxon>
        <taxon>Actinomycetes</taxon>
        <taxon>Mycobacteriales</taxon>
        <taxon>Hoyosellaceae</taxon>
        <taxon>Hoyosella</taxon>
    </lineage>
</organism>
<evidence type="ECO:0000313" key="1">
    <source>
        <dbReference type="EMBL" id="GGC67011.1"/>
    </source>
</evidence>
<reference evidence="1" key="1">
    <citation type="journal article" date="2014" name="Int. J. Syst. Evol. Microbiol.">
        <title>Complete genome sequence of Corynebacterium casei LMG S-19264T (=DSM 44701T), isolated from a smear-ripened cheese.</title>
        <authorList>
            <consortium name="US DOE Joint Genome Institute (JGI-PGF)"/>
            <person name="Walter F."/>
            <person name="Albersmeier A."/>
            <person name="Kalinowski J."/>
            <person name="Ruckert C."/>
        </authorList>
    </citation>
    <scope>NUCLEOTIDE SEQUENCE</scope>
    <source>
        <strain evidence="1">CGMCC 1.15478</strain>
    </source>
</reference>
<reference evidence="1" key="2">
    <citation type="submission" date="2020-09" db="EMBL/GenBank/DDBJ databases">
        <authorList>
            <person name="Sun Q."/>
            <person name="Zhou Y."/>
        </authorList>
    </citation>
    <scope>NUCLEOTIDE SEQUENCE</scope>
    <source>
        <strain evidence="1">CGMCC 1.15478</strain>
    </source>
</reference>
<accession>A0A916UBZ9</accession>
<dbReference type="AlphaFoldDB" id="A0A916UBZ9"/>
<name>A0A916UBZ9_9ACTN</name>
<proteinExistence type="predicted"/>
<evidence type="ECO:0000313" key="2">
    <source>
        <dbReference type="Proteomes" id="UP000641514"/>
    </source>
</evidence>
<dbReference type="Proteomes" id="UP000641514">
    <property type="component" value="Unassembled WGS sequence"/>
</dbReference>
<gene>
    <name evidence="1" type="ORF">GCM10011410_19590</name>
</gene>
<protein>
    <submittedName>
        <fullName evidence="1">Uncharacterized protein</fullName>
    </submittedName>
</protein>
<dbReference type="EMBL" id="BMJH01000002">
    <property type="protein sequence ID" value="GGC67011.1"/>
    <property type="molecule type" value="Genomic_DNA"/>
</dbReference>
<sequence>MPVVRLQQILGRPNENLRLSSLFYLLAQTPVFGSKLSKCCSLFTAHGRLRGEVRSHYDNG</sequence>